<organism evidence="1 2">
    <name type="scientific">Ovis aries</name>
    <name type="common">Sheep</name>
    <dbReference type="NCBI Taxonomy" id="9940"/>
    <lineage>
        <taxon>Eukaryota</taxon>
        <taxon>Metazoa</taxon>
        <taxon>Chordata</taxon>
        <taxon>Craniata</taxon>
        <taxon>Vertebrata</taxon>
        <taxon>Euteleostomi</taxon>
        <taxon>Mammalia</taxon>
        <taxon>Eutheria</taxon>
        <taxon>Laurasiatheria</taxon>
        <taxon>Artiodactyla</taxon>
        <taxon>Ruminantia</taxon>
        <taxon>Pecora</taxon>
        <taxon>Bovidae</taxon>
        <taxon>Caprinae</taxon>
        <taxon>Ovis</taxon>
    </lineage>
</organism>
<reference evidence="1 2" key="1">
    <citation type="submission" date="2020-12" db="EMBL/GenBank/DDBJ databases">
        <title>De novo assembly of Tibetan sheep genome.</title>
        <authorList>
            <person name="Li X."/>
        </authorList>
    </citation>
    <scope>NUCLEOTIDE SEQUENCE [LARGE SCALE GENOMIC DNA]</scope>
    <source>
        <tissue evidence="1">Heart</tissue>
    </source>
</reference>
<proteinExistence type="predicted"/>
<dbReference type="EMBL" id="JAEMGP010000003">
    <property type="protein sequence ID" value="KAG5212637.1"/>
    <property type="molecule type" value="Genomic_DNA"/>
</dbReference>
<dbReference type="Proteomes" id="UP000664991">
    <property type="component" value="Unassembled WGS sequence"/>
</dbReference>
<evidence type="ECO:0000313" key="1">
    <source>
        <dbReference type="EMBL" id="KAG5212637.1"/>
    </source>
</evidence>
<accession>A0A836AKE7</accession>
<dbReference type="AlphaFoldDB" id="A0A836AKE7"/>
<evidence type="ECO:0000313" key="2">
    <source>
        <dbReference type="Proteomes" id="UP000664991"/>
    </source>
</evidence>
<sequence>MPDVDWGRYKHLIPDLEEVLILGRNRGPYLKSGQFPCGRCRSTAAASAAASVVWNSNPCWSFSVPAAPIVVRKTELVQQPFRKAAERESGERTRGWENRDPRQRTLIGLELVIQGRTLIRCQATPASLSIQAMHQKPVAAPCPGSSGLS</sequence>
<gene>
    <name evidence="1" type="ORF">JEQ12_015066</name>
</gene>
<comment type="caution">
    <text evidence="1">The sequence shown here is derived from an EMBL/GenBank/DDBJ whole genome shotgun (WGS) entry which is preliminary data.</text>
</comment>
<name>A0A836AKE7_SHEEP</name>
<protein>
    <submittedName>
        <fullName evidence="1">Uncharacterized protein</fullName>
    </submittedName>
</protein>